<feature type="region of interest" description="Domain I" evidence="6">
    <location>
        <begin position="1"/>
        <end position="64"/>
    </location>
</feature>
<dbReference type="NCBIfam" id="TIGR00084">
    <property type="entry name" value="ruvA"/>
    <property type="match status" value="1"/>
</dbReference>
<dbReference type="InterPro" id="IPR000085">
    <property type="entry name" value="RuvA"/>
</dbReference>
<dbReference type="Pfam" id="PF01330">
    <property type="entry name" value="RuvA_N"/>
    <property type="match status" value="1"/>
</dbReference>
<comment type="subcellular location">
    <subcellularLocation>
        <location evidence="6">Cytoplasm</location>
    </subcellularLocation>
</comment>
<dbReference type="Gene3D" id="1.10.8.10">
    <property type="entry name" value="DNA helicase RuvA subunit, C-terminal domain"/>
    <property type="match status" value="1"/>
</dbReference>
<comment type="domain">
    <text evidence="6">Has three domains with a flexible linker between the domains II and III and assumes an 'L' shape. Domain III is highly mobile and contacts RuvB.</text>
</comment>
<dbReference type="CDD" id="cd14332">
    <property type="entry name" value="UBA_RuvA_C"/>
    <property type="match status" value="1"/>
</dbReference>
<dbReference type="InterPro" id="IPR036267">
    <property type="entry name" value="RuvA_C_sf"/>
</dbReference>
<evidence type="ECO:0000313" key="9">
    <source>
        <dbReference type="Proteomes" id="UP000756860"/>
    </source>
</evidence>
<dbReference type="SUPFAM" id="SSF47781">
    <property type="entry name" value="RuvA domain 2-like"/>
    <property type="match status" value="1"/>
</dbReference>
<dbReference type="SUPFAM" id="SSF50249">
    <property type="entry name" value="Nucleic acid-binding proteins"/>
    <property type="match status" value="1"/>
</dbReference>
<dbReference type="Pfam" id="PF14520">
    <property type="entry name" value="HHH_5"/>
    <property type="match status" value="1"/>
</dbReference>
<comment type="caution">
    <text evidence="8">The sequence shown here is derived from an EMBL/GenBank/DDBJ whole genome shotgun (WGS) entry which is preliminary data.</text>
</comment>
<dbReference type="SUPFAM" id="SSF46929">
    <property type="entry name" value="DNA helicase RuvA subunit, C-terminal domain"/>
    <property type="match status" value="1"/>
</dbReference>
<evidence type="ECO:0000313" key="8">
    <source>
        <dbReference type="EMBL" id="MBT0654769.1"/>
    </source>
</evidence>
<comment type="function">
    <text evidence="6">The RuvA-RuvB-RuvC complex processes Holliday junction (HJ) DNA during genetic recombination and DNA repair, while the RuvA-RuvB complex plays an important role in the rescue of blocked DNA replication forks via replication fork reversal (RFR). RuvA specifically binds to HJ cruciform DNA, conferring on it an open structure. The RuvB hexamer acts as an ATP-dependent pump, pulling dsDNA into and through the RuvAB complex. HJ branch migration allows RuvC to scan DNA until it finds its consensus sequence, where it cleaves and resolves the cruciform DNA.</text>
</comment>
<evidence type="ECO:0000256" key="6">
    <source>
        <dbReference type="HAMAP-Rule" id="MF_00031"/>
    </source>
</evidence>
<keyword evidence="2 6" id="KW-0227">DNA damage</keyword>
<name>A0ABS5SHC5_9BACT</name>
<evidence type="ECO:0000256" key="5">
    <source>
        <dbReference type="ARBA" id="ARBA00023204"/>
    </source>
</evidence>
<feature type="domain" description="Helix-hairpin-helix DNA-binding motif class 1" evidence="7">
    <location>
        <begin position="108"/>
        <end position="127"/>
    </location>
</feature>
<keyword evidence="5 6" id="KW-0234">DNA repair</keyword>
<dbReference type="InterPro" id="IPR013849">
    <property type="entry name" value="DNA_helicase_Holl-junc_RuvA_I"/>
</dbReference>
<accession>A0ABS5SHC5</accession>
<reference evidence="8 9" key="1">
    <citation type="submission" date="2021-05" db="EMBL/GenBank/DDBJ databases">
        <title>The draft genome of Geobacter luticola JCM 17780.</title>
        <authorList>
            <person name="Xu Z."/>
            <person name="Masuda Y."/>
            <person name="Itoh H."/>
            <person name="Senoo K."/>
        </authorList>
    </citation>
    <scope>NUCLEOTIDE SEQUENCE [LARGE SCALE GENOMIC DNA]</scope>
    <source>
        <strain evidence="8 9">JCM 17780</strain>
    </source>
</reference>
<keyword evidence="4 6" id="KW-0233">DNA recombination</keyword>
<evidence type="ECO:0000256" key="4">
    <source>
        <dbReference type="ARBA" id="ARBA00023172"/>
    </source>
</evidence>
<dbReference type="InterPro" id="IPR012340">
    <property type="entry name" value="NA-bd_OB-fold"/>
</dbReference>
<comment type="caution">
    <text evidence="6">Lacks conserved residue(s) required for the propagation of feature annotation.</text>
</comment>
<dbReference type="InterPro" id="IPR003583">
    <property type="entry name" value="Hlx-hairpin-Hlx_DNA-bd_motif"/>
</dbReference>
<evidence type="ECO:0000256" key="2">
    <source>
        <dbReference type="ARBA" id="ARBA00022763"/>
    </source>
</evidence>
<feature type="domain" description="Helix-hairpin-helix DNA-binding motif class 1" evidence="7">
    <location>
        <begin position="73"/>
        <end position="92"/>
    </location>
</feature>
<dbReference type="Pfam" id="PF07499">
    <property type="entry name" value="RuvA_C"/>
    <property type="match status" value="1"/>
</dbReference>
<dbReference type="InterPro" id="IPR010994">
    <property type="entry name" value="RuvA_2-like"/>
</dbReference>
<dbReference type="Proteomes" id="UP000756860">
    <property type="component" value="Unassembled WGS sequence"/>
</dbReference>
<comment type="subunit">
    <text evidence="6">Homotetramer. Forms an RuvA(8)-RuvB(12)-Holliday junction (HJ) complex. HJ DNA is sandwiched between 2 RuvA tetramers; dsDNA enters through RuvA and exits via RuvB. An RuvB hexamer assembles on each DNA strand where it exits the tetramer. Each RuvB hexamer is contacted by two RuvA subunits (via domain III) on 2 adjacent RuvB subunits; this complex drives branch migration. In the full resolvosome a probable DNA-RuvA(4)-RuvB(12)-RuvC(2) complex forms which resolves the HJ.</text>
</comment>
<dbReference type="Gene3D" id="2.40.50.140">
    <property type="entry name" value="Nucleic acid-binding proteins"/>
    <property type="match status" value="1"/>
</dbReference>
<dbReference type="EMBL" id="JAHCVK010000019">
    <property type="protein sequence ID" value="MBT0654769.1"/>
    <property type="molecule type" value="Genomic_DNA"/>
</dbReference>
<keyword evidence="9" id="KW-1185">Reference proteome</keyword>
<keyword evidence="1 6" id="KW-0963">Cytoplasm</keyword>
<comment type="similarity">
    <text evidence="6">Belongs to the RuvA family.</text>
</comment>
<dbReference type="HAMAP" id="MF_00031">
    <property type="entry name" value="DNA_HJ_migration_RuvA"/>
    <property type="match status" value="1"/>
</dbReference>
<evidence type="ECO:0000259" key="7">
    <source>
        <dbReference type="SMART" id="SM00278"/>
    </source>
</evidence>
<evidence type="ECO:0000256" key="3">
    <source>
        <dbReference type="ARBA" id="ARBA00023125"/>
    </source>
</evidence>
<dbReference type="InterPro" id="IPR011114">
    <property type="entry name" value="RuvA_C"/>
</dbReference>
<sequence>MIALLTGTIAHKSPEYIILDVHGVGYRVQIPFSTYYDLPPEGGSLSLNIYTHVKEDAINLYGFRTPAEKQFFQLLISVSGIGPKLAKDILSNVQVNELGDALLRGDLARLCAIPGIGRKTAERVVLELREKVKKLDFLPPAQASERSAVGTDIMEDVTSALINLGYKEAVVNKVLAELSITPDTGMETILKQALKQLMR</sequence>
<organism evidence="8 9">
    <name type="scientific">Geomobilimonas luticola</name>
    <dbReference type="NCBI Taxonomy" id="1114878"/>
    <lineage>
        <taxon>Bacteria</taxon>
        <taxon>Pseudomonadati</taxon>
        <taxon>Thermodesulfobacteriota</taxon>
        <taxon>Desulfuromonadia</taxon>
        <taxon>Geobacterales</taxon>
        <taxon>Geobacteraceae</taxon>
        <taxon>Geomobilimonas</taxon>
    </lineage>
</organism>
<protein>
    <recommendedName>
        <fullName evidence="6">Holliday junction branch migration complex subunit RuvA</fullName>
    </recommendedName>
</protein>
<gene>
    <name evidence="6 8" type="primary">ruvA</name>
    <name evidence="8" type="ORF">KI810_17080</name>
</gene>
<keyword evidence="3 6" id="KW-0238">DNA-binding</keyword>
<proteinExistence type="inferred from homology"/>
<dbReference type="Gene3D" id="1.10.150.20">
    <property type="entry name" value="5' to 3' exonuclease, C-terminal subdomain"/>
    <property type="match status" value="1"/>
</dbReference>
<dbReference type="SMART" id="SM00278">
    <property type="entry name" value="HhH1"/>
    <property type="match status" value="2"/>
</dbReference>
<feature type="region of interest" description="Domain III" evidence="6">
    <location>
        <begin position="149"/>
        <end position="199"/>
    </location>
</feature>
<dbReference type="RefSeq" id="WP_214176778.1">
    <property type="nucleotide sequence ID" value="NZ_JAHCVK010000019.1"/>
</dbReference>
<evidence type="ECO:0000256" key="1">
    <source>
        <dbReference type="ARBA" id="ARBA00022490"/>
    </source>
</evidence>